<dbReference type="InterPro" id="IPR018062">
    <property type="entry name" value="HTH_AraC-typ_CS"/>
</dbReference>
<dbReference type="SMART" id="SM00342">
    <property type="entry name" value="HTH_ARAC"/>
    <property type="match status" value="1"/>
</dbReference>
<reference evidence="5 6" key="1">
    <citation type="submission" date="2016-01" db="EMBL/GenBank/DDBJ databases">
        <authorList>
            <person name="McClelland M."/>
            <person name="Jain A."/>
            <person name="Saraogi P."/>
            <person name="Mendelson R."/>
            <person name="Westerman R."/>
            <person name="SanMiguel P."/>
            <person name="Csonka L."/>
        </authorList>
    </citation>
    <scope>NUCLEOTIDE SEQUENCE [LARGE SCALE GENOMIC DNA]</scope>
    <source>
        <strain evidence="5 6">R-53146</strain>
    </source>
</reference>
<organism evidence="5 6">
    <name type="scientific">Apibacter mensalis</name>
    <dbReference type="NCBI Taxonomy" id="1586267"/>
    <lineage>
        <taxon>Bacteria</taxon>
        <taxon>Pseudomonadati</taxon>
        <taxon>Bacteroidota</taxon>
        <taxon>Flavobacteriia</taxon>
        <taxon>Flavobacteriales</taxon>
        <taxon>Weeksellaceae</taxon>
        <taxon>Apibacter</taxon>
    </lineage>
</organism>
<keyword evidence="1" id="KW-0805">Transcription regulation</keyword>
<evidence type="ECO:0000259" key="4">
    <source>
        <dbReference type="PROSITE" id="PS01124"/>
    </source>
</evidence>
<gene>
    <name evidence="5" type="ORF">Ga0061079_10235</name>
</gene>
<evidence type="ECO:0000313" key="5">
    <source>
        <dbReference type="EMBL" id="CVK15490.1"/>
    </source>
</evidence>
<accession>A0A0X3AM83</accession>
<evidence type="ECO:0000256" key="1">
    <source>
        <dbReference type="ARBA" id="ARBA00023015"/>
    </source>
</evidence>
<name>A0A0X3AM83_9FLAO</name>
<dbReference type="Gene3D" id="1.10.10.60">
    <property type="entry name" value="Homeodomain-like"/>
    <property type="match status" value="1"/>
</dbReference>
<dbReference type="PANTHER" id="PTHR43280">
    <property type="entry name" value="ARAC-FAMILY TRANSCRIPTIONAL REGULATOR"/>
    <property type="match status" value="1"/>
</dbReference>
<evidence type="ECO:0000313" key="6">
    <source>
        <dbReference type="Proteomes" id="UP000182761"/>
    </source>
</evidence>
<dbReference type="OrthoDB" id="952277at2"/>
<dbReference type="GO" id="GO:0003700">
    <property type="term" value="F:DNA-binding transcription factor activity"/>
    <property type="evidence" value="ECO:0007669"/>
    <property type="project" value="InterPro"/>
</dbReference>
<dbReference type="PANTHER" id="PTHR43280:SF28">
    <property type="entry name" value="HTH-TYPE TRANSCRIPTIONAL ACTIVATOR RHAS"/>
    <property type="match status" value="1"/>
</dbReference>
<dbReference type="Gene3D" id="3.30.70.100">
    <property type="match status" value="1"/>
</dbReference>
<protein>
    <submittedName>
        <fullName evidence="5">AraC-type DNA-binding protein</fullName>
    </submittedName>
</protein>
<dbReference type="PROSITE" id="PS01124">
    <property type="entry name" value="HTH_ARAC_FAMILY_2"/>
    <property type="match status" value="1"/>
</dbReference>
<sequence>MTLYIKNMVCARCILAVKEILKEIHIKPVNIELGEVTLNDEMSDEEKHIFNIKLEKLGFELISDSNQKIIEKIKSILISQIREHKAQSITYSEFLSEKLNKDYSYLSKLFSTIEGITIEHYIILQKIEKVKELLSYKELNLSEISYRLGYSSVAHLSAQFKKMTGQTPSQFKSQKIKKRKSIDNII</sequence>
<dbReference type="AlphaFoldDB" id="A0A0X3AM83"/>
<dbReference type="InterPro" id="IPR009057">
    <property type="entry name" value="Homeodomain-like_sf"/>
</dbReference>
<keyword evidence="3" id="KW-0804">Transcription</keyword>
<dbReference type="SUPFAM" id="SSF46689">
    <property type="entry name" value="Homeodomain-like"/>
    <property type="match status" value="1"/>
</dbReference>
<dbReference type="STRING" id="1586267.GCA_001418685_00313"/>
<evidence type="ECO:0000256" key="2">
    <source>
        <dbReference type="ARBA" id="ARBA00023125"/>
    </source>
</evidence>
<dbReference type="RefSeq" id="WP_055424724.1">
    <property type="nucleotide sequence ID" value="NZ_FCOR01000002.1"/>
</dbReference>
<dbReference type="InterPro" id="IPR018060">
    <property type="entry name" value="HTH_AraC"/>
</dbReference>
<dbReference type="GO" id="GO:0043565">
    <property type="term" value="F:sequence-specific DNA binding"/>
    <property type="evidence" value="ECO:0007669"/>
    <property type="project" value="InterPro"/>
</dbReference>
<keyword evidence="6" id="KW-1185">Reference proteome</keyword>
<feature type="domain" description="HTH araC/xylS-type" evidence="4">
    <location>
        <begin position="75"/>
        <end position="174"/>
    </location>
</feature>
<keyword evidence="2 5" id="KW-0238">DNA-binding</keyword>
<proteinExistence type="predicted"/>
<dbReference type="PROSITE" id="PS00041">
    <property type="entry name" value="HTH_ARAC_FAMILY_1"/>
    <property type="match status" value="1"/>
</dbReference>
<evidence type="ECO:0000256" key="3">
    <source>
        <dbReference type="ARBA" id="ARBA00023163"/>
    </source>
</evidence>
<dbReference type="Proteomes" id="UP000182761">
    <property type="component" value="Unassembled WGS sequence"/>
</dbReference>
<dbReference type="Pfam" id="PF12833">
    <property type="entry name" value="HTH_18"/>
    <property type="match status" value="1"/>
</dbReference>
<dbReference type="EMBL" id="FCOR01000002">
    <property type="protein sequence ID" value="CVK15490.1"/>
    <property type="molecule type" value="Genomic_DNA"/>
</dbReference>